<organism evidence="1 2">
    <name type="scientific">Candidatus Woesebacteria bacterium GW2011_GWA1_37_7</name>
    <dbReference type="NCBI Taxonomy" id="1618545"/>
    <lineage>
        <taxon>Bacteria</taxon>
        <taxon>Candidatus Woeseibacteriota</taxon>
    </lineage>
</organism>
<gene>
    <name evidence="1" type="ORF">US53_C0049G0006</name>
</gene>
<proteinExistence type="predicted"/>
<accession>A0A0G0JI83</accession>
<evidence type="ECO:0000313" key="2">
    <source>
        <dbReference type="Proteomes" id="UP000034591"/>
    </source>
</evidence>
<evidence type="ECO:0000313" key="1">
    <source>
        <dbReference type="EMBL" id="KKQ36509.1"/>
    </source>
</evidence>
<comment type="caution">
    <text evidence="1">The sequence shown here is derived from an EMBL/GenBank/DDBJ whole genome shotgun (WGS) entry which is preliminary data.</text>
</comment>
<dbReference type="STRING" id="1618545.US53_C0049G0006"/>
<dbReference type="AlphaFoldDB" id="A0A0G0JI83"/>
<name>A0A0G0JI83_9BACT</name>
<dbReference type="EMBL" id="LBTI01000049">
    <property type="protein sequence ID" value="KKQ36509.1"/>
    <property type="molecule type" value="Genomic_DNA"/>
</dbReference>
<reference evidence="1 2" key="1">
    <citation type="journal article" date="2015" name="Nature">
        <title>rRNA introns, odd ribosomes, and small enigmatic genomes across a large radiation of phyla.</title>
        <authorList>
            <person name="Brown C.T."/>
            <person name="Hug L.A."/>
            <person name="Thomas B.C."/>
            <person name="Sharon I."/>
            <person name="Castelle C.J."/>
            <person name="Singh A."/>
            <person name="Wilkins M.J."/>
            <person name="Williams K.H."/>
            <person name="Banfield J.F."/>
        </authorList>
    </citation>
    <scope>NUCLEOTIDE SEQUENCE [LARGE SCALE GENOMIC DNA]</scope>
</reference>
<protein>
    <recommendedName>
        <fullName evidence="3">Fimbrial assembly family protein</fullName>
    </recommendedName>
</protein>
<sequence length="126" mass="14223">EQKKAILVASSDFEKEFRQTQERLQIYSGLTLNKVQNSSVISQITKLVPDDTILKAIHITGNVWVIDAKTANEISIQQFAVNIDSIENTEKVSITQLSSDNEDPDTLVFKLKFEIKDKINAKKENS</sequence>
<dbReference type="Proteomes" id="UP000034591">
    <property type="component" value="Unassembled WGS sequence"/>
</dbReference>
<evidence type="ECO:0008006" key="3">
    <source>
        <dbReference type="Google" id="ProtNLM"/>
    </source>
</evidence>
<feature type="non-terminal residue" evidence="1">
    <location>
        <position position="1"/>
    </location>
</feature>